<evidence type="ECO:0000256" key="1">
    <source>
        <dbReference type="SAM" id="MobiDB-lite"/>
    </source>
</evidence>
<accession>A0A9X1P244</accession>
<reference evidence="2" key="1">
    <citation type="submission" date="2022-01" db="EMBL/GenBank/DDBJ databases">
        <title>Jiella avicenniae sp. nov., a novel endophytic bacterium isolated from bark of Avicennia marina.</title>
        <authorList>
            <person name="Tuo L."/>
        </authorList>
    </citation>
    <scope>NUCLEOTIDE SEQUENCE</scope>
    <source>
        <strain evidence="2">CBK1P-4</strain>
    </source>
</reference>
<name>A0A9X1P244_9HYPH</name>
<dbReference type="EMBL" id="JAJUWU010000013">
    <property type="protein sequence ID" value="MCE7028940.1"/>
    <property type="molecule type" value="Genomic_DNA"/>
</dbReference>
<evidence type="ECO:0000313" key="2">
    <source>
        <dbReference type="EMBL" id="MCE7028940.1"/>
    </source>
</evidence>
<proteinExistence type="predicted"/>
<dbReference type="Proteomes" id="UP001139035">
    <property type="component" value="Unassembled WGS sequence"/>
</dbReference>
<comment type="caution">
    <text evidence="2">The sequence shown here is derived from an EMBL/GenBank/DDBJ whole genome shotgun (WGS) entry which is preliminary data.</text>
</comment>
<sequence>MSQGDLLRLAGAATVLLGFAGTIGGGAIYAANIKNEFDSAKAKVVALEAQVAELRRQLDTASERSIMRGAPGERGPEGPAGPRGPKGDQGLPGSDGAQGPRGEAGSSLSEEDIKKLIASAIAGAPAMRSSAMQTASLQTSNLFDTTQCIQQSSLRKLTFIDLKKGNEFCGDDGALLSVYNGFNPDRKEMYFNNPGYGDWRCRNGHQCGFKWMSGRKFHIDRYAVDEKGQSVVRIRFD</sequence>
<dbReference type="Pfam" id="PF01391">
    <property type="entry name" value="Collagen"/>
    <property type="match status" value="1"/>
</dbReference>
<keyword evidence="2" id="KW-0176">Collagen</keyword>
<dbReference type="AlphaFoldDB" id="A0A9X1P244"/>
<feature type="region of interest" description="Disordered" evidence="1">
    <location>
        <begin position="60"/>
        <end position="109"/>
    </location>
</feature>
<dbReference type="RefSeq" id="WP_233719944.1">
    <property type="nucleotide sequence ID" value="NZ_JAJUWU010000013.1"/>
</dbReference>
<evidence type="ECO:0000313" key="3">
    <source>
        <dbReference type="Proteomes" id="UP001139035"/>
    </source>
</evidence>
<keyword evidence="3" id="KW-1185">Reference proteome</keyword>
<gene>
    <name evidence="2" type="ORF">LZD57_13150</name>
</gene>
<organism evidence="2 3">
    <name type="scientific">Jiella avicenniae</name>
    <dbReference type="NCBI Taxonomy" id="2907202"/>
    <lineage>
        <taxon>Bacteria</taxon>
        <taxon>Pseudomonadati</taxon>
        <taxon>Pseudomonadota</taxon>
        <taxon>Alphaproteobacteria</taxon>
        <taxon>Hyphomicrobiales</taxon>
        <taxon>Aurantimonadaceae</taxon>
        <taxon>Jiella</taxon>
    </lineage>
</organism>
<dbReference type="InterPro" id="IPR008160">
    <property type="entry name" value="Collagen"/>
</dbReference>
<protein>
    <submittedName>
        <fullName evidence="2">Collagen-like protein</fullName>
    </submittedName>
</protein>